<sequence length="177" mass="18282">MSKLFGTRRITPALTGLAVALALTGTAAGAVASSQNGTQTSAQFFTGESTPWTVSTVATWSNVPTAVTSVTVPAGTTRFVDARFTAESICVGDPSGWCSVRIVAVNSAGTTVELNPVASTDYRFDTPGGAEEAHSLERFSPSLGPGTYTVRAQALRMTGISQFTLDDLSFAVGLVNP</sequence>
<keyword evidence="1" id="KW-0732">Signal</keyword>
<proteinExistence type="predicted"/>
<keyword evidence="3" id="KW-1185">Reference proteome</keyword>
<comment type="caution">
    <text evidence="2">The sequence shown here is derived from an EMBL/GenBank/DDBJ whole genome shotgun (WGS) entry which is preliminary data.</text>
</comment>
<protein>
    <submittedName>
        <fullName evidence="2">Uncharacterized protein</fullName>
    </submittedName>
</protein>
<gene>
    <name evidence="2" type="ORF">ACFFRH_43305</name>
</gene>
<evidence type="ECO:0000313" key="3">
    <source>
        <dbReference type="Proteomes" id="UP001589610"/>
    </source>
</evidence>
<dbReference type="Proteomes" id="UP001589610">
    <property type="component" value="Unassembled WGS sequence"/>
</dbReference>
<feature type="chain" id="PRO_5046083695" evidence="1">
    <location>
        <begin position="33"/>
        <end position="177"/>
    </location>
</feature>
<organism evidence="2 3">
    <name type="scientific">Streptosporangium vulgare</name>
    <dbReference type="NCBI Taxonomy" id="46190"/>
    <lineage>
        <taxon>Bacteria</taxon>
        <taxon>Bacillati</taxon>
        <taxon>Actinomycetota</taxon>
        <taxon>Actinomycetes</taxon>
        <taxon>Streptosporangiales</taxon>
        <taxon>Streptosporangiaceae</taxon>
        <taxon>Streptosporangium</taxon>
    </lineage>
</organism>
<dbReference type="EMBL" id="JBHMBS010000056">
    <property type="protein sequence ID" value="MFB9682336.1"/>
    <property type="molecule type" value="Genomic_DNA"/>
</dbReference>
<accession>A0ABV5TVR4</accession>
<feature type="signal peptide" evidence="1">
    <location>
        <begin position="1"/>
        <end position="32"/>
    </location>
</feature>
<evidence type="ECO:0000256" key="1">
    <source>
        <dbReference type="SAM" id="SignalP"/>
    </source>
</evidence>
<name>A0ABV5TVR4_9ACTN</name>
<dbReference type="RefSeq" id="WP_386163970.1">
    <property type="nucleotide sequence ID" value="NZ_JBHMBS010000056.1"/>
</dbReference>
<evidence type="ECO:0000313" key="2">
    <source>
        <dbReference type="EMBL" id="MFB9682336.1"/>
    </source>
</evidence>
<reference evidence="2 3" key="1">
    <citation type="submission" date="2024-09" db="EMBL/GenBank/DDBJ databases">
        <authorList>
            <person name="Sun Q."/>
            <person name="Mori K."/>
        </authorList>
    </citation>
    <scope>NUCLEOTIDE SEQUENCE [LARGE SCALE GENOMIC DNA]</scope>
    <source>
        <strain evidence="2 3">JCM 3028</strain>
    </source>
</reference>